<dbReference type="KEGG" id="mcoo:MCOO_36470"/>
<evidence type="ECO:0000313" key="8">
    <source>
        <dbReference type="Proteomes" id="UP000465866"/>
    </source>
</evidence>
<sequence>MWDPDVYLAFADHRGRPFVDLLSRVGARTPRRVVDLGCGAGNLTAQLARRWPNAVIEALDSSPEMVQAAREHGVDASVGDVGTWTPQPDTDVVFSNAVMHWVPEHRELFVRWAGQLAAGSWIAVQMPGNFESPSHAAVRAVARREPFAKALREVLSLVGTVVDTPAHYAELLIDAGCTVDAWETTYEHQLSGEHPVLDWISGTALLPVREQLNDEEYQHFRQELIPLLAEAYPARPDGITFFPFRRVFVVAQVGG</sequence>
<proteinExistence type="inferred from homology"/>
<dbReference type="HAMAP" id="MF_00560">
    <property type="entry name" value="Tran_acon_Me_trans"/>
    <property type="match status" value="1"/>
</dbReference>
<dbReference type="Gene3D" id="3.40.50.150">
    <property type="entry name" value="Vaccinia Virus protein VP39"/>
    <property type="match status" value="1"/>
</dbReference>
<evidence type="ECO:0000256" key="2">
    <source>
        <dbReference type="ARBA" id="ARBA00022603"/>
    </source>
</evidence>
<dbReference type="AlphaFoldDB" id="A0A7I7L211"/>
<dbReference type="EC" id="2.1.1.144" evidence="5"/>
<dbReference type="InterPro" id="IPR023506">
    <property type="entry name" value="Trans-aconitate_MeTrfase"/>
</dbReference>
<dbReference type="EMBL" id="AP022569">
    <property type="protein sequence ID" value="BBX47632.1"/>
    <property type="molecule type" value="Genomic_DNA"/>
</dbReference>
<evidence type="ECO:0000256" key="5">
    <source>
        <dbReference type="HAMAP-Rule" id="MF_00560"/>
    </source>
</evidence>
<dbReference type="SUPFAM" id="SSF53335">
    <property type="entry name" value="S-adenosyl-L-methionine-dependent methyltransferases"/>
    <property type="match status" value="1"/>
</dbReference>
<dbReference type="CDD" id="cd02440">
    <property type="entry name" value="AdoMet_MTases"/>
    <property type="match status" value="1"/>
</dbReference>
<dbReference type="Gene3D" id="1.10.150.290">
    <property type="entry name" value="S-adenosyl-L-methionine-dependent methyltransferases"/>
    <property type="match status" value="1"/>
</dbReference>
<evidence type="ECO:0000256" key="4">
    <source>
        <dbReference type="ARBA" id="ARBA00022691"/>
    </source>
</evidence>
<name>A0A7I7L211_9MYCO</name>
<keyword evidence="1 5" id="KW-0963">Cytoplasm</keyword>
<dbReference type="GO" id="GO:0032259">
    <property type="term" value="P:methylation"/>
    <property type="evidence" value="ECO:0007669"/>
    <property type="project" value="UniProtKB-KW"/>
</dbReference>
<gene>
    <name evidence="5 7" type="primary">tam</name>
    <name evidence="7" type="ORF">MCOO_36470</name>
</gene>
<comment type="similarity">
    <text evidence="5">Belongs to the methyltransferase superfamily. Tam family.</text>
</comment>
<dbReference type="PANTHER" id="PTHR43861">
    <property type="entry name" value="TRANS-ACONITATE 2-METHYLTRANSFERASE-RELATED"/>
    <property type="match status" value="1"/>
</dbReference>
<dbReference type="GO" id="GO:0005737">
    <property type="term" value="C:cytoplasm"/>
    <property type="evidence" value="ECO:0007669"/>
    <property type="project" value="UniProtKB-SubCell"/>
</dbReference>
<dbReference type="PANTHER" id="PTHR43861:SF1">
    <property type="entry name" value="TRANS-ACONITATE 2-METHYLTRANSFERASE"/>
    <property type="match status" value="1"/>
</dbReference>
<comment type="function">
    <text evidence="5">Catalyzes the S-adenosylmethionine monomethyl esterification of trans-aconitate.</text>
</comment>
<dbReference type="NCBIfam" id="NF010703">
    <property type="entry name" value="PRK14103.1"/>
    <property type="match status" value="1"/>
</dbReference>
<dbReference type="Pfam" id="PF13649">
    <property type="entry name" value="Methyltransf_25"/>
    <property type="match status" value="1"/>
</dbReference>
<evidence type="ECO:0000256" key="1">
    <source>
        <dbReference type="ARBA" id="ARBA00022490"/>
    </source>
</evidence>
<reference evidence="7 8" key="1">
    <citation type="journal article" date="2019" name="Emerg. Microbes Infect.">
        <title>Comprehensive subspecies identification of 175 nontuberculous mycobacteria species based on 7547 genomic profiles.</title>
        <authorList>
            <person name="Matsumoto Y."/>
            <person name="Kinjo T."/>
            <person name="Motooka D."/>
            <person name="Nabeya D."/>
            <person name="Jung N."/>
            <person name="Uechi K."/>
            <person name="Horii T."/>
            <person name="Iida T."/>
            <person name="Fujita J."/>
            <person name="Nakamura S."/>
        </authorList>
    </citation>
    <scope>NUCLEOTIDE SEQUENCE [LARGE SCALE GENOMIC DNA]</scope>
    <source>
        <strain evidence="7 8">JCM 12404</strain>
    </source>
</reference>
<dbReference type="GO" id="GO:0030798">
    <property type="term" value="F:trans-aconitate 2-methyltransferase activity"/>
    <property type="evidence" value="ECO:0007669"/>
    <property type="project" value="UniProtKB-UniRule"/>
</dbReference>
<comment type="catalytic activity">
    <reaction evidence="5">
        <text>trans-aconitate + S-adenosyl-L-methionine = (E)-3-(methoxycarbonyl)pent-2-enedioate + S-adenosyl-L-homocysteine</text>
        <dbReference type="Rhea" id="RHEA:14969"/>
        <dbReference type="ChEBI" id="CHEBI:15708"/>
        <dbReference type="ChEBI" id="CHEBI:57470"/>
        <dbReference type="ChEBI" id="CHEBI:57856"/>
        <dbReference type="ChEBI" id="CHEBI:59789"/>
        <dbReference type="EC" id="2.1.1.144"/>
    </reaction>
</comment>
<keyword evidence="2 5" id="KW-0489">Methyltransferase</keyword>
<organism evidence="7 8">
    <name type="scientific">Mycobacterium cookii</name>
    <dbReference type="NCBI Taxonomy" id="1775"/>
    <lineage>
        <taxon>Bacteria</taxon>
        <taxon>Bacillati</taxon>
        <taxon>Actinomycetota</taxon>
        <taxon>Actinomycetes</taxon>
        <taxon>Mycobacteriales</taxon>
        <taxon>Mycobacteriaceae</taxon>
        <taxon>Mycobacterium</taxon>
    </lineage>
</organism>
<keyword evidence="8" id="KW-1185">Reference proteome</keyword>
<dbReference type="InterPro" id="IPR029063">
    <property type="entry name" value="SAM-dependent_MTases_sf"/>
</dbReference>
<protein>
    <recommendedName>
        <fullName evidence="5">Trans-aconitate 2-methyltransferase</fullName>
        <ecNumber evidence="5">2.1.1.144</ecNumber>
    </recommendedName>
</protein>
<dbReference type="Proteomes" id="UP000465866">
    <property type="component" value="Chromosome"/>
</dbReference>
<evidence type="ECO:0000256" key="3">
    <source>
        <dbReference type="ARBA" id="ARBA00022679"/>
    </source>
</evidence>
<comment type="subcellular location">
    <subcellularLocation>
        <location evidence="5">Cytoplasm</location>
    </subcellularLocation>
</comment>
<evidence type="ECO:0000259" key="6">
    <source>
        <dbReference type="Pfam" id="PF13649"/>
    </source>
</evidence>
<dbReference type="InterPro" id="IPR023149">
    <property type="entry name" value="Trans_acon_MeTrfase_C"/>
</dbReference>
<feature type="domain" description="Methyltransferase" evidence="6">
    <location>
        <begin position="33"/>
        <end position="113"/>
    </location>
</feature>
<accession>A0A7I7L211</accession>
<evidence type="ECO:0000313" key="7">
    <source>
        <dbReference type="EMBL" id="BBX47632.1"/>
    </source>
</evidence>
<dbReference type="RefSeq" id="WP_163778667.1">
    <property type="nucleotide sequence ID" value="NZ_AP022569.1"/>
</dbReference>
<keyword evidence="4 5" id="KW-0949">S-adenosyl-L-methionine</keyword>
<keyword evidence="3 5" id="KW-0808">Transferase</keyword>
<dbReference type="InterPro" id="IPR041698">
    <property type="entry name" value="Methyltransf_25"/>
</dbReference>